<evidence type="ECO:0000313" key="3">
    <source>
        <dbReference type="Proteomes" id="UP001595814"/>
    </source>
</evidence>
<feature type="transmembrane region" description="Helical" evidence="1">
    <location>
        <begin position="63"/>
        <end position="82"/>
    </location>
</feature>
<feature type="transmembrane region" description="Helical" evidence="1">
    <location>
        <begin position="300"/>
        <end position="326"/>
    </location>
</feature>
<feature type="transmembrane region" description="Helical" evidence="1">
    <location>
        <begin position="205"/>
        <end position="223"/>
    </location>
</feature>
<dbReference type="Proteomes" id="UP001595814">
    <property type="component" value="Unassembled WGS sequence"/>
</dbReference>
<sequence length="489" mass="56001">MFKNFTGLQWKSFFRSSSFGKSLGIKIFMGFMAVYLAVSLIMSGIGAYFALKKIFPESGPFQIINRFLIYYFCLELFIRYFMQKLPVMDIKPFLILPIKKSSITHYILSRSAVSFYNFLSLFFFLPFCGVLLYKGFPVLNILGWLLGIIAIVLTINYINFLVNKSDKILIVVATIIGVFYALEYFDLVPITEYLGALFYRLYEQPYLVIIPIGLAIFVYWLNYEFLRTKLFLDATLENKTKEAQTSEMAWTRRFGKIAPFLQLDLKLIWRNKRTKTQVFISLAMILYGLIFYTMKDFGPTSAMLVFVGIFMTGIFLMNFGQFIPAWDSEYYGMMMSQNIPLRDYLESKAGLIYVSVVVMFLLSIPYVYFGWEALAINFACALYNLGVNVPVILFFGSMNKKRIDLAKSAMGNMQGASAAQFLVGIPLFGLPMILFVLISWLGSFQMAITFLALLGILGFAIRKPILDSITKIYAKKKYGMIAGFKEKNS</sequence>
<dbReference type="EMBL" id="JBHSAW010000004">
    <property type="protein sequence ID" value="MFC4095840.1"/>
    <property type="molecule type" value="Genomic_DNA"/>
</dbReference>
<evidence type="ECO:0000313" key="2">
    <source>
        <dbReference type="EMBL" id="MFC4095840.1"/>
    </source>
</evidence>
<protein>
    <submittedName>
        <fullName evidence="2">DUF5687 family protein</fullName>
    </submittedName>
</protein>
<dbReference type="RefSeq" id="WP_192460515.1">
    <property type="nucleotide sequence ID" value="NZ_JACYFJ010000001.1"/>
</dbReference>
<dbReference type="InterPro" id="IPR043742">
    <property type="entry name" value="DUF5687"/>
</dbReference>
<proteinExistence type="predicted"/>
<keyword evidence="1" id="KW-0472">Membrane</keyword>
<feature type="transmembrane region" description="Helical" evidence="1">
    <location>
        <begin position="276"/>
        <end position="294"/>
    </location>
</feature>
<keyword evidence="1" id="KW-1133">Transmembrane helix</keyword>
<organism evidence="2 3">
    <name type="scientific">Euzebyella saccharophila</name>
    <dbReference type="NCBI Taxonomy" id="679664"/>
    <lineage>
        <taxon>Bacteria</taxon>
        <taxon>Pseudomonadati</taxon>
        <taxon>Bacteroidota</taxon>
        <taxon>Flavobacteriia</taxon>
        <taxon>Flavobacteriales</taxon>
        <taxon>Flavobacteriaceae</taxon>
        <taxon>Euzebyella</taxon>
    </lineage>
</organism>
<feature type="transmembrane region" description="Helical" evidence="1">
    <location>
        <begin position="347"/>
        <end position="368"/>
    </location>
</feature>
<feature type="transmembrane region" description="Helical" evidence="1">
    <location>
        <begin position="115"/>
        <end position="135"/>
    </location>
</feature>
<dbReference type="Pfam" id="PF18940">
    <property type="entry name" value="DUF5687"/>
    <property type="match status" value="1"/>
</dbReference>
<comment type="caution">
    <text evidence="2">The sequence shown here is derived from an EMBL/GenBank/DDBJ whole genome shotgun (WGS) entry which is preliminary data.</text>
</comment>
<feature type="transmembrane region" description="Helical" evidence="1">
    <location>
        <begin position="444"/>
        <end position="461"/>
    </location>
</feature>
<name>A0ABV8JRY9_9FLAO</name>
<feature type="transmembrane region" description="Helical" evidence="1">
    <location>
        <begin position="141"/>
        <end position="161"/>
    </location>
</feature>
<gene>
    <name evidence="2" type="ORF">ACFOUT_08140</name>
</gene>
<reference evidence="3" key="1">
    <citation type="journal article" date="2019" name="Int. J. Syst. Evol. Microbiol.">
        <title>The Global Catalogue of Microorganisms (GCM) 10K type strain sequencing project: providing services to taxonomists for standard genome sequencing and annotation.</title>
        <authorList>
            <consortium name="The Broad Institute Genomics Platform"/>
            <consortium name="The Broad Institute Genome Sequencing Center for Infectious Disease"/>
            <person name="Wu L."/>
            <person name="Ma J."/>
        </authorList>
    </citation>
    <scope>NUCLEOTIDE SEQUENCE [LARGE SCALE GENOMIC DNA]</scope>
    <source>
        <strain evidence="3">CECT 7477</strain>
    </source>
</reference>
<keyword evidence="1" id="KW-0812">Transmembrane</keyword>
<feature type="transmembrane region" description="Helical" evidence="1">
    <location>
        <begin position="374"/>
        <end position="395"/>
    </location>
</feature>
<accession>A0ABV8JRY9</accession>
<feature type="transmembrane region" description="Helical" evidence="1">
    <location>
        <begin position="168"/>
        <end position="185"/>
    </location>
</feature>
<evidence type="ECO:0000256" key="1">
    <source>
        <dbReference type="SAM" id="Phobius"/>
    </source>
</evidence>
<feature type="transmembrane region" description="Helical" evidence="1">
    <location>
        <begin position="416"/>
        <end position="438"/>
    </location>
</feature>
<feature type="transmembrane region" description="Helical" evidence="1">
    <location>
        <begin position="27"/>
        <end position="51"/>
    </location>
</feature>
<keyword evidence="3" id="KW-1185">Reference proteome</keyword>